<keyword evidence="1" id="KW-1185">Reference proteome</keyword>
<reference evidence="2" key="2">
    <citation type="submission" date="2025-08" db="UniProtKB">
        <authorList>
            <consortium name="RefSeq"/>
        </authorList>
    </citation>
    <scope>IDENTIFICATION</scope>
    <source>
        <tissue evidence="2">Leaf</tissue>
    </source>
</reference>
<sequence length="164" mass="18350">MSAKSAAFPLCKATEVYIIFVDKYKTIKSSSLKIIHLFSSRTRSLFLRRMEEEDRARKQISVLSSKRSQTANANVAVTASSEVAFNVCCLCVYCPLCVLWCCIKQPCTIGWRAILNAKRKLSGCSGCGRSFSRRVLAADYSSFSDIDSDDVNCKAHHNCSKRNR</sequence>
<dbReference type="Proteomes" id="UP000694864">
    <property type="component" value="Chromosome 17"/>
</dbReference>
<proteinExistence type="predicted"/>
<reference evidence="1" key="1">
    <citation type="journal article" date="2014" name="Nat. Commun.">
        <title>The emerging biofuel crop Camelina sativa retains a highly undifferentiated hexaploid genome structure.</title>
        <authorList>
            <person name="Kagale S."/>
            <person name="Koh C."/>
            <person name="Nixon J."/>
            <person name="Bollina V."/>
            <person name="Clarke W.E."/>
            <person name="Tuteja R."/>
            <person name="Spillane C."/>
            <person name="Robinson S.J."/>
            <person name="Links M.G."/>
            <person name="Clarke C."/>
            <person name="Higgins E.E."/>
            <person name="Huebert T."/>
            <person name="Sharpe A.G."/>
            <person name="Parkin I.A."/>
        </authorList>
    </citation>
    <scope>NUCLEOTIDE SEQUENCE [LARGE SCALE GENOMIC DNA]</scope>
    <source>
        <strain evidence="1">cv. DH55</strain>
    </source>
</reference>
<accession>A0ABM1R6B5</accession>
<evidence type="ECO:0000313" key="2">
    <source>
        <dbReference type="RefSeq" id="XP_019094553.1"/>
    </source>
</evidence>
<protein>
    <submittedName>
        <fullName evidence="2">Uncharacterized protein LOC104758174</fullName>
    </submittedName>
</protein>
<organism evidence="1 2">
    <name type="scientific">Camelina sativa</name>
    <name type="common">False flax</name>
    <name type="synonym">Myagrum sativum</name>
    <dbReference type="NCBI Taxonomy" id="90675"/>
    <lineage>
        <taxon>Eukaryota</taxon>
        <taxon>Viridiplantae</taxon>
        <taxon>Streptophyta</taxon>
        <taxon>Embryophyta</taxon>
        <taxon>Tracheophyta</taxon>
        <taxon>Spermatophyta</taxon>
        <taxon>Magnoliopsida</taxon>
        <taxon>eudicotyledons</taxon>
        <taxon>Gunneridae</taxon>
        <taxon>Pentapetalae</taxon>
        <taxon>rosids</taxon>
        <taxon>malvids</taxon>
        <taxon>Brassicales</taxon>
        <taxon>Brassicaceae</taxon>
        <taxon>Camelineae</taxon>
        <taxon>Camelina</taxon>
    </lineage>
</organism>
<name>A0ABM1R6B5_CAMSA</name>
<evidence type="ECO:0000313" key="1">
    <source>
        <dbReference type="Proteomes" id="UP000694864"/>
    </source>
</evidence>
<dbReference type="RefSeq" id="XP_019094553.1">
    <property type="nucleotide sequence ID" value="XM_019239008.1"/>
</dbReference>
<gene>
    <name evidence="2" type="primary">LOC104758174</name>
</gene>
<dbReference type="GeneID" id="104758174"/>